<dbReference type="Proteomes" id="UP001501556">
    <property type="component" value="Unassembled WGS sequence"/>
</dbReference>
<reference evidence="3" key="1">
    <citation type="journal article" date="2019" name="Int. J. Syst. Evol. Microbiol.">
        <title>The Global Catalogue of Microorganisms (GCM) 10K type strain sequencing project: providing services to taxonomists for standard genome sequencing and annotation.</title>
        <authorList>
            <consortium name="The Broad Institute Genomics Platform"/>
            <consortium name="The Broad Institute Genome Sequencing Center for Infectious Disease"/>
            <person name="Wu L."/>
            <person name="Ma J."/>
        </authorList>
    </citation>
    <scope>NUCLEOTIDE SEQUENCE [LARGE SCALE GENOMIC DNA]</scope>
    <source>
        <strain evidence="3">JCM 17217</strain>
    </source>
</reference>
<evidence type="ECO:0000256" key="1">
    <source>
        <dbReference type="SAM" id="MobiDB-lite"/>
    </source>
</evidence>
<evidence type="ECO:0000313" key="3">
    <source>
        <dbReference type="Proteomes" id="UP001501556"/>
    </source>
</evidence>
<organism evidence="2 3">
    <name type="scientific">Hymenobacter antarcticus</name>
    <dbReference type="NCBI Taxonomy" id="486270"/>
    <lineage>
        <taxon>Bacteria</taxon>
        <taxon>Pseudomonadati</taxon>
        <taxon>Bacteroidota</taxon>
        <taxon>Cytophagia</taxon>
        <taxon>Cytophagales</taxon>
        <taxon>Hymenobacteraceae</taxon>
        <taxon>Hymenobacter</taxon>
    </lineage>
</organism>
<keyword evidence="3" id="KW-1185">Reference proteome</keyword>
<proteinExistence type="predicted"/>
<dbReference type="EMBL" id="BAABDI010000030">
    <property type="protein sequence ID" value="GAA3986706.1"/>
    <property type="molecule type" value="Genomic_DNA"/>
</dbReference>
<accession>A0ABP7QQV1</accession>
<gene>
    <name evidence="2" type="ORF">GCM10022407_34360</name>
</gene>
<comment type="caution">
    <text evidence="2">The sequence shown here is derived from an EMBL/GenBank/DDBJ whole genome shotgun (WGS) entry which is preliminary data.</text>
</comment>
<feature type="compositionally biased region" description="Polar residues" evidence="1">
    <location>
        <begin position="187"/>
        <end position="207"/>
    </location>
</feature>
<name>A0ABP7QQV1_9BACT</name>
<feature type="region of interest" description="Disordered" evidence="1">
    <location>
        <begin position="185"/>
        <end position="221"/>
    </location>
</feature>
<sequence>MSQRKTGCLLVLLPIGLLLYLAYLYIDVSVRDSYSGQWNSANSVAARENGVLLREYVVTPRVIRFENYRVEFTDCWVEEPTRISHDFIFFRNVTKLGGSRLVLNYQGQRLAPDPDSSEAMLVLGGEGYGQDVAASKYDKQPYRLAYQQFIALPPVVSERNDTLYFSIIRSWQDKRQALIKVYPKPKTGQSIAGSPRAATSSSAPNTLRRSRPAGSCNRPHY</sequence>
<protein>
    <submittedName>
        <fullName evidence="2">Uncharacterized protein</fullName>
    </submittedName>
</protein>
<evidence type="ECO:0000313" key="2">
    <source>
        <dbReference type="EMBL" id="GAA3986706.1"/>
    </source>
</evidence>